<protein>
    <submittedName>
        <fullName evidence="2">Uncharacterized protein</fullName>
    </submittedName>
</protein>
<feature type="region of interest" description="Disordered" evidence="1">
    <location>
        <begin position="135"/>
        <end position="162"/>
    </location>
</feature>
<sequence length="459" mass="50252">MTSAFLLLRRAGISNDDVTISRWIRRSAKEKLLTDEKNKGEVEVAFSSKLQYIQSQATVQPVESYSGLFNQPLEINVSVLAAPPSSPSAAAAARRAPPPPARCRRKFVSGQLDEENPFVLISSALLVIGKQNHDSAAGPPPCTAAHPLKRTNARDSRNGSATQASSGAIAALLIGLDLHALSHVASAHVARGAPPRRTLAVQLETGGAAPLRARWPIASIATAQSVAHEVRAKKAPLHAWHRPLVEHVRHTMAHVGRAMRDCAALVARKIVDGGRRPAAAPAMLRRRFDDVWVYVDATRIHGPAHIIEGVMYAGKLSTPLTTVVSRSELPLTLAHIIGDVKGTVLHDSTLMGRLDTITAYKMVSMKNPLAVILDSNRFTGLNYQDWLRNLNLVLASEKLLYTIEKSPPKETPANISPEELITLNQWRDDEVKTRCYVMASMSNGFIGKIRFYYKIRFRN</sequence>
<accession>A0A2Z7BNX5</accession>
<evidence type="ECO:0000256" key="1">
    <source>
        <dbReference type="SAM" id="MobiDB-lite"/>
    </source>
</evidence>
<keyword evidence="3" id="KW-1185">Reference proteome</keyword>
<name>A0A2Z7BNX5_9LAMI</name>
<reference evidence="2 3" key="1">
    <citation type="journal article" date="2015" name="Proc. Natl. Acad. Sci. U.S.A.">
        <title>The resurrection genome of Boea hygrometrica: A blueprint for survival of dehydration.</title>
        <authorList>
            <person name="Xiao L."/>
            <person name="Yang G."/>
            <person name="Zhang L."/>
            <person name="Yang X."/>
            <person name="Zhao S."/>
            <person name="Ji Z."/>
            <person name="Zhou Q."/>
            <person name="Hu M."/>
            <person name="Wang Y."/>
            <person name="Chen M."/>
            <person name="Xu Y."/>
            <person name="Jin H."/>
            <person name="Xiao X."/>
            <person name="Hu G."/>
            <person name="Bao F."/>
            <person name="Hu Y."/>
            <person name="Wan P."/>
            <person name="Li L."/>
            <person name="Deng X."/>
            <person name="Kuang T."/>
            <person name="Xiang C."/>
            <person name="Zhu J.K."/>
            <person name="Oliver M.J."/>
            <person name="He Y."/>
        </authorList>
    </citation>
    <scope>NUCLEOTIDE SEQUENCE [LARGE SCALE GENOMIC DNA]</scope>
    <source>
        <strain evidence="3">cv. XS01</strain>
    </source>
</reference>
<gene>
    <name evidence="2" type="ORF">F511_35899</name>
</gene>
<evidence type="ECO:0000313" key="3">
    <source>
        <dbReference type="Proteomes" id="UP000250235"/>
    </source>
</evidence>
<proteinExistence type="predicted"/>
<dbReference type="OrthoDB" id="1731532at2759"/>
<dbReference type="EMBL" id="KV004680">
    <property type="protein sequence ID" value="KZV35298.1"/>
    <property type="molecule type" value="Genomic_DNA"/>
</dbReference>
<evidence type="ECO:0000313" key="2">
    <source>
        <dbReference type="EMBL" id="KZV35298.1"/>
    </source>
</evidence>
<dbReference type="Proteomes" id="UP000250235">
    <property type="component" value="Unassembled WGS sequence"/>
</dbReference>
<dbReference type="AlphaFoldDB" id="A0A2Z7BNX5"/>
<organism evidence="2 3">
    <name type="scientific">Dorcoceras hygrometricum</name>
    <dbReference type="NCBI Taxonomy" id="472368"/>
    <lineage>
        <taxon>Eukaryota</taxon>
        <taxon>Viridiplantae</taxon>
        <taxon>Streptophyta</taxon>
        <taxon>Embryophyta</taxon>
        <taxon>Tracheophyta</taxon>
        <taxon>Spermatophyta</taxon>
        <taxon>Magnoliopsida</taxon>
        <taxon>eudicotyledons</taxon>
        <taxon>Gunneridae</taxon>
        <taxon>Pentapetalae</taxon>
        <taxon>asterids</taxon>
        <taxon>lamiids</taxon>
        <taxon>Lamiales</taxon>
        <taxon>Gesneriaceae</taxon>
        <taxon>Didymocarpoideae</taxon>
        <taxon>Trichosporeae</taxon>
        <taxon>Loxocarpinae</taxon>
        <taxon>Dorcoceras</taxon>
    </lineage>
</organism>